<evidence type="ECO:0000256" key="1">
    <source>
        <dbReference type="ARBA" id="ARBA00006484"/>
    </source>
</evidence>
<keyword evidence="2" id="KW-0560">Oxidoreductase</keyword>
<evidence type="ECO:0000256" key="2">
    <source>
        <dbReference type="ARBA" id="ARBA00023002"/>
    </source>
</evidence>
<dbReference type="InterPro" id="IPR002347">
    <property type="entry name" value="SDR_fam"/>
</dbReference>
<dbReference type="PANTHER" id="PTHR43477:SF1">
    <property type="entry name" value="DIHYDROANTICAPSIN 7-DEHYDROGENASE"/>
    <property type="match status" value="1"/>
</dbReference>
<proteinExistence type="inferred from homology"/>
<dbReference type="PANTHER" id="PTHR43477">
    <property type="entry name" value="DIHYDROANTICAPSIN 7-DEHYDROGENASE"/>
    <property type="match status" value="1"/>
</dbReference>
<sequence>MSDGAMVPRNAGRVVLVTGAGAGIGRAIATAFLETGAIVGALDRAVADVPAGAEPIEADVTDDAGIEASVAAFGARHGRIDVLVSNAGVSYPATVTDGELADWTRVYDVNVLGMVRVTRAALPWLRRSEAASITLMGSCTVRTGLKRRVLYAGTKGAVEAMSRAMAADLVDEGIRVNCVAPGTVDTPLIGALIEAAPDPGAQRRAYDERQPTGVMVRPEEVARGVLYLSDADATSIVGSVLAIDGGLTSLKPLPR</sequence>
<evidence type="ECO:0000313" key="4">
    <source>
        <dbReference type="Proteomes" id="UP000832097"/>
    </source>
</evidence>
<dbReference type="EMBL" id="CP094528">
    <property type="protein sequence ID" value="UOE45749.1"/>
    <property type="molecule type" value="Genomic_DNA"/>
</dbReference>
<dbReference type="Proteomes" id="UP000832097">
    <property type="component" value="Chromosome"/>
</dbReference>
<organism evidence="3 4">
    <name type="scientific">Agromyces larvae</name>
    <dbReference type="NCBI Taxonomy" id="2929802"/>
    <lineage>
        <taxon>Bacteria</taxon>
        <taxon>Bacillati</taxon>
        <taxon>Actinomycetota</taxon>
        <taxon>Actinomycetes</taxon>
        <taxon>Micrococcales</taxon>
        <taxon>Microbacteriaceae</taxon>
        <taxon>Agromyces</taxon>
    </lineage>
</organism>
<dbReference type="InterPro" id="IPR036291">
    <property type="entry name" value="NAD(P)-bd_dom_sf"/>
</dbReference>
<dbReference type="Gene3D" id="3.40.50.720">
    <property type="entry name" value="NAD(P)-binding Rossmann-like Domain"/>
    <property type="match status" value="1"/>
</dbReference>
<dbReference type="PRINTS" id="PR00080">
    <property type="entry name" value="SDRFAMILY"/>
</dbReference>
<dbReference type="PROSITE" id="PS00061">
    <property type="entry name" value="ADH_SHORT"/>
    <property type="match status" value="1"/>
</dbReference>
<protein>
    <submittedName>
        <fullName evidence="3">SDR family oxidoreductase</fullName>
    </submittedName>
</protein>
<dbReference type="SUPFAM" id="SSF51735">
    <property type="entry name" value="NAD(P)-binding Rossmann-fold domains"/>
    <property type="match status" value="1"/>
</dbReference>
<keyword evidence="4" id="KW-1185">Reference proteome</keyword>
<dbReference type="RefSeq" id="WP_243558360.1">
    <property type="nucleotide sequence ID" value="NZ_CP094528.1"/>
</dbReference>
<evidence type="ECO:0000313" key="3">
    <source>
        <dbReference type="EMBL" id="UOE45749.1"/>
    </source>
</evidence>
<comment type="similarity">
    <text evidence="1">Belongs to the short-chain dehydrogenases/reductases (SDR) family.</text>
</comment>
<dbReference type="InterPro" id="IPR051122">
    <property type="entry name" value="SDR_DHRS6-like"/>
</dbReference>
<dbReference type="Pfam" id="PF13561">
    <property type="entry name" value="adh_short_C2"/>
    <property type="match status" value="1"/>
</dbReference>
<gene>
    <name evidence="3" type="ORF">MTO99_08390</name>
</gene>
<dbReference type="PRINTS" id="PR00081">
    <property type="entry name" value="GDHRDH"/>
</dbReference>
<reference evidence="3 4" key="1">
    <citation type="submission" date="2022-03" db="EMBL/GenBank/DDBJ databases">
        <title>Mucilaginibacter sp. isolated from the gut of Protaetia brevitarsis seulensis larvae.</title>
        <authorList>
            <person name="Won M."/>
            <person name="Kim S.-J."/>
            <person name="Kwon S.-W."/>
        </authorList>
    </citation>
    <scope>NUCLEOTIDE SEQUENCE [LARGE SCALE GENOMIC DNA]</scope>
    <source>
        <strain evidence="3 4">CFWR-12</strain>
    </source>
</reference>
<dbReference type="CDD" id="cd05233">
    <property type="entry name" value="SDR_c"/>
    <property type="match status" value="1"/>
</dbReference>
<accession>A0ABY4C444</accession>
<dbReference type="InterPro" id="IPR020904">
    <property type="entry name" value="Sc_DH/Rdtase_CS"/>
</dbReference>
<name>A0ABY4C444_9MICO</name>